<dbReference type="AlphaFoldDB" id="A0A088RV47"/>
<dbReference type="GO" id="GO:0003723">
    <property type="term" value="F:RNA binding"/>
    <property type="evidence" value="ECO:0007669"/>
    <property type="project" value="UniProtKB-UniRule"/>
</dbReference>
<evidence type="ECO:0000313" key="3">
    <source>
        <dbReference type="EMBL" id="AIO00038.1"/>
    </source>
</evidence>
<dbReference type="VEuPathDB" id="TriTrypDB:LPMP_290870"/>
<accession>A0A088RV47</accession>
<dbReference type="KEGG" id="lpan:LPMP_290870"/>
<dbReference type="GeneID" id="22576851"/>
<evidence type="ECO:0000313" key="4">
    <source>
        <dbReference type="Proteomes" id="UP000063063"/>
    </source>
</evidence>
<dbReference type="VEuPathDB" id="TriTrypDB:LPAL13_290012900"/>
<name>A0A088RV47_LEIPA</name>
<dbReference type="InterPro" id="IPR035979">
    <property type="entry name" value="RBD_domain_sf"/>
</dbReference>
<dbReference type="SUPFAM" id="SSF54928">
    <property type="entry name" value="RNA-binding domain, RBD"/>
    <property type="match status" value="1"/>
</dbReference>
<dbReference type="Gene3D" id="3.30.70.330">
    <property type="match status" value="1"/>
</dbReference>
<reference evidence="3 4" key="1">
    <citation type="journal article" date="2015" name="Sci. Rep.">
        <title>The genome of Leishmania panamensis: insights into genomics of the L. (Viannia) subgenus.</title>
        <authorList>
            <person name="Llanes A."/>
            <person name="Restrepo C.M."/>
            <person name="Vecchio G.D."/>
            <person name="Anguizola F.J."/>
            <person name="Lleonart R."/>
        </authorList>
    </citation>
    <scope>NUCLEOTIDE SEQUENCE [LARGE SCALE GENOMIC DNA]</scope>
    <source>
        <strain evidence="3 4">MHOM/PA/94/PSC-1</strain>
    </source>
</reference>
<evidence type="ECO:0000259" key="2">
    <source>
        <dbReference type="PROSITE" id="PS50102"/>
    </source>
</evidence>
<gene>
    <name evidence="3" type="ORF">LPMP_290870</name>
</gene>
<dbReference type="eggNOG" id="KOG4206">
    <property type="taxonomic scope" value="Eukaryota"/>
</dbReference>
<dbReference type="EMBL" id="CP009398">
    <property type="protein sequence ID" value="AIO00038.1"/>
    <property type="molecule type" value="Genomic_DNA"/>
</dbReference>
<dbReference type="CDD" id="cd12246">
    <property type="entry name" value="RRM1_U1A_like"/>
    <property type="match status" value="1"/>
</dbReference>
<dbReference type="Pfam" id="PF00076">
    <property type="entry name" value="RRM_1"/>
    <property type="match status" value="1"/>
</dbReference>
<dbReference type="RefSeq" id="XP_010700695.1">
    <property type="nucleotide sequence ID" value="XM_010702393.1"/>
</dbReference>
<proteinExistence type="predicted"/>
<sequence>MEEPKQTLYIRGLPDKPSANEVRRALYLYCTQFGPVKAVLYSKSKEFYGQAFVVFTDVGTATTARRSLHDRMFYGRQIQAFYAHKQAFCVAPGERRRRDLAREKKRLRTLQQKE</sequence>
<dbReference type="FunFam" id="3.30.70.330:FF:000824">
    <property type="entry name" value="U2 small nuclear ribonucleoprotein B"/>
    <property type="match status" value="1"/>
</dbReference>
<feature type="domain" description="RRM" evidence="2">
    <location>
        <begin position="6"/>
        <end position="85"/>
    </location>
</feature>
<dbReference type="InterPro" id="IPR000504">
    <property type="entry name" value="RRM_dom"/>
</dbReference>
<dbReference type="SMART" id="SM00360">
    <property type="entry name" value="RRM"/>
    <property type="match status" value="1"/>
</dbReference>
<organism evidence="3 4">
    <name type="scientific">Leishmania panamensis</name>
    <dbReference type="NCBI Taxonomy" id="5679"/>
    <lineage>
        <taxon>Eukaryota</taxon>
        <taxon>Discoba</taxon>
        <taxon>Euglenozoa</taxon>
        <taxon>Kinetoplastea</taxon>
        <taxon>Metakinetoplastina</taxon>
        <taxon>Trypanosomatida</taxon>
        <taxon>Trypanosomatidae</taxon>
        <taxon>Leishmaniinae</taxon>
        <taxon>Leishmania</taxon>
        <taxon>Leishmania guyanensis species complex</taxon>
    </lineage>
</organism>
<dbReference type="PROSITE" id="PS50102">
    <property type="entry name" value="RRM"/>
    <property type="match status" value="1"/>
</dbReference>
<dbReference type="OrthoDB" id="277802at2759"/>
<dbReference type="InterPro" id="IPR012677">
    <property type="entry name" value="Nucleotide-bd_a/b_plait_sf"/>
</dbReference>
<keyword evidence="1" id="KW-0694">RNA-binding</keyword>
<dbReference type="Proteomes" id="UP000063063">
    <property type="component" value="Chromosome 29"/>
</dbReference>
<protein>
    <submittedName>
        <fullName evidence="3">RNA-binding protein, putative</fullName>
    </submittedName>
</protein>
<keyword evidence="4" id="KW-1185">Reference proteome</keyword>
<evidence type="ECO:0000256" key="1">
    <source>
        <dbReference type="PROSITE-ProRule" id="PRU00176"/>
    </source>
</evidence>